<dbReference type="CDD" id="cd00920">
    <property type="entry name" value="Cupredoxin"/>
    <property type="match status" value="2"/>
</dbReference>
<proteinExistence type="predicted"/>
<name>A0A0C3FTD4_PILCF</name>
<gene>
    <name evidence="3" type="ORF">PILCRDRAFT_815034</name>
</gene>
<dbReference type="EMBL" id="KN832979">
    <property type="protein sequence ID" value="KIM87510.1"/>
    <property type="molecule type" value="Genomic_DNA"/>
</dbReference>
<dbReference type="STRING" id="765440.A0A0C3FTD4"/>
<dbReference type="InParanoid" id="A0A0C3FTD4"/>
<evidence type="ECO:0000313" key="3">
    <source>
        <dbReference type="EMBL" id="KIM87510.1"/>
    </source>
</evidence>
<dbReference type="Proteomes" id="UP000054166">
    <property type="component" value="Unassembled WGS sequence"/>
</dbReference>
<dbReference type="SUPFAM" id="SSF49503">
    <property type="entry name" value="Cupredoxins"/>
    <property type="match status" value="2"/>
</dbReference>
<evidence type="ECO:0000313" key="4">
    <source>
        <dbReference type="Proteomes" id="UP000054166"/>
    </source>
</evidence>
<dbReference type="PANTHER" id="PTHR34883:SF4">
    <property type="entry name" value="CUPREDOXIN"/>
    <property type="match status" value="1"/>
</dbReference>
<protein>
    <recommendedName>
        <fullName evidence="5">Phytocyanin domain-containing protein</fullName>
    </recommendedName>
</protein>
<feature type="compositionally biased region" description="Low complexity" evidence="1">
    <location>
        <begin position="142"/>
        <end position="167"/>
    </location>
</feature>
<dbReference type="InterPro" id="IPR052953">
    <property type="entry name" value="Ser-rich/MCO-related"/>
</dbReference>
<keyword evidence="4" id="KW-1185">Reference proteome</keyword>
<dbReference type="HOGENOM" id="CLU_060348_0_0_1"/>
<reference evidence="4" key="2">
    <citation type="submission" date="2015-01" db="EMBL/GenBank/DDBJ databases">
        <title>Evolutionary Origins and Diversification of the Mycorrhizal Mutualists.</title>
        <authorList>
            <consortium name="DOE Joint Genome Institute"/>
            <consortium name="Mycorrhizal Genomics Consortium"/>
            <person name="Kohler A."/>
            <person name="Kuo A."/>
            <person name="Nagy L.G."/>
            <person name="Floudas D."/>
            <person name="Copeland A."/>
            <person name="Barry K.W."/>
            <person name="Cichocki N."/>
            <person name="Veneault-Fourrey C."/>
            <person name="LaButti K."/>
            <person name="Lindquist E.A."/>
            <person name="Lipzen A."/>
            <person name="Lundell T."/>
            <person name="Morin E."/>
            <person name="Murat C."/>
            <person name="Riley R."/>
            <person name="Ohm R."/>
            <person name="Sun H."/>
            <person name="Tunlid A."/>
            <person name="Henrissat B."/>
            <person name="Grigoriev I.V."/>
            <person name="Hibbett D.S."/>
            <person name="Martin F."/>
        </authorList>
    </citation>
    <scope>NUCLEOTIDE SEQUENCE [LARGE SCALE GENOMIC DNA]</scope>
    <source>
        <strain evidence="4">F 1598</strain>
    </source>
</reference>
<dbReference type="PANTHER" id="PTHR34883">
    <property type="entry name" value="SERINE-RICH PROTEIN, PUTATIVE-RELATED-RELATED"/>
    <property type="match status" value="1"/>
</dbReference>
<evidence type="ECO:0008006" key="5">
    <source>
        <dbReference type="Google" id="ProtNLM"/>
    </source>
</evidence>
<dbReference type="Gene3D" id="2.60.40.420">
    <property type="entry name" value="Cupredoxins - blue copper proteins"/>
    <property type="match status" value="2"/>
</dbReference>
<evidence type="ECO:0000256" key="1">
    <source>
        <dbReference type="SAM" id="MobiDB-lite"/>
    </source>
</evidence>
<reference evidence="3 4" key="1">
    <citation type="submission" date="2014-04" db="EMBL/GenBank/DDBJ databases">
        <authorList>
            <consortium name="DOE Joint Genome Institute"/>
            <person name="Kuo A."/>
            <person name="Tarkka M."/>
            <person name="Buscot F."/>
            <person name="Kohler A."/>
            <person name="Nagy L.G."/>
            <person name="Floudas D."/>
            <person name="Copeland A."/>
            <person name="Barry K.W."/>
            <person name="Cichocki N."/>
            <person name="Veneault-Fourrey C."/>
            <person name="LaButti K."/>
            <person name="Lindquist E.A."/>
            <person name="Lipzen A."/>
            <person name="Lundell T."/>
            <person name="Morin E."/>
            <person name="Murat C."/>
            <person name="Sun H."/>
            <person name="Tunlid A."/>
            <person name="Henrissat B."/>
            <person name="Grigoriev I.V."/>
            <person name="Hibbett D.S."/>
            <person name="Martin F."/>
            <person name="Nordberg H.P."/>
            <person name="Cantor M.N."/>
            <person name="Hua S.X."/>
        </authorList>
    </citation>
    <scope>NUCLEOTIDE SEQUENCE [LARGE SCALE GENOMIC DNA]</scope>
    <source>
        <strain evidence="3 4">F 1598</strain>
    </source>
</reference>
<accession>A0A0C3FTD4</accession>
<feature type="chain" id="PRO_5002164504" description="Phytocyanin domain-containing protein" evidence="2">
    <location>
        <begin position="22"/>
        <end position="342"/>
    </location>
</feature>
<dbReference type="InterPro" id="IPR008972">
    <property type="entry name" value="Cupredoxin"/>
</dbReference>
<organism evidence="3 4">
    <name type="scientific">Piloderma croceum (strain F 1598)</name>
    <dbReference type="NCBI Taxonomy" id="765440"/>
    <lineage>
        <taxon>Eukaryota</taxon>
        <taxon>Fungi</taxon>
        <taxon>Dikarya</taxon>
        <taxon>Basidiomycota</taxon>
        <taxon>Agaricomycotina</taxon>
        <taxon>Agaricomycetes</taxon>
        <taxon>Agaricomycetidae</taxon>
        <taxon>Atheliales</taxon>
        <taxon>Atheliaceae</taxon>
        <taxon>Piloderma</taxon>
    </lineage>
</organism>
<evidence type="ECO:0000256" key="2">
    <source>
        <dbReference type="SAM" id="SignalP"/>
    </source>
</evidence>
<dbReference type="OrthoDB" id="1921208at2759"/>
<feature type="region of interest" description="Disordered" evidence="1">
    <location>
        <begin position="142"/>
        <end position="169"/>
    </location>
</feature>
<keyword evidence="2" id="KW-0732">Signal</keyword>
<sequence>MIFKLAACAALVSLAVIPVKGVDHQVTVGGTGIIAYNPNQVTAAAGDTVTFTFMQKNHTATQSTLQNPCQPVAGGFDSGFIPVADTTTTGFPNAVFTVEDTTPVWVFCRQANHCQQGMVFAINPGSNFAAFQAAATGNSTASTSATSAPAASSTAYPGSTTPTSSSPQVHQVVVGGTDKLFYTPSNITAAAGDVIMFQFQQKNHTITQSSFATPCRELTLTSTSGQVGFDSGFMPVAANATTFPTWNLTVNDTSPIWAYCRQAGHCGSGMVFSVNSVESGPNNFAAFQAAAEQQNGSTTATSSASSSSGTTKSKASGASMIQINRGAGIAVALVGVVVGSML</sequence>
<feature type="signal peptide" evidence="2">
    <location>
        <begin position="1"/>
        <end position="21"/>
    </location>
</feature>
<dbReference type="AlphaFoldDB" id="A0A0C3FTD4"/>